<dbReference type="PANTHER" id="PTHR43708:SF4">
    <property type="entry name" value="OXIDOREDUCTASE YCEM-RELATED"/>
    <property type="match status" value="1"/>
</dbReference>
<evidence type="ECO:0000256" key="1">
    <source>
        <dbReference type="ARBA" id="ARBA00023027"/>
    </source>
</evidence>
<dbReference type="InterPro" id="IPR036291">
    <property type="entry name" value="NAD(P)-bd_dom_sf"/>
</dbReference>
<dbReference type="InterPro" id="IPR007374">
    <property type="entry name" value="ASCH_domain"/>
</dbReference>
<evidence type="ECO:0000313" key="3">
    <source>
        <dbReference type="EMBL" id="MCS5716239.1"/>
    </source>
</evidence>
<proteinExistence type="predicted"/>
<dbReference type="InterPro" id="IPR055170">
    <property type="entry name" value="GFO_IDH_MocA-like_dom"/>
</dbReference>
<gene>
    <name evidence="3" type="ORF">NVV95_16955</name>
</gene>
<dbReference type="SUPFAM" id="SSF55347">
    <property type="entry name" value="Glyceraldehyde-3-phosphate dehydrogenase-like, C-terminal domain"/>
    <property type="match status" value="1"/>
</dbReference>
<feature type="domain" description="ASCH" evidence="2">
    <location>
        <begin position="400"/>
        <end position="527"/>
    </location>
</feature>
<accession>A0ABT2GMV9</accession>
<dbReference type="Proteomes" id="UP001165580">
    <property type="component" value="Unassembled WGS sequence"/>
</dbReference>
<dbReference type="InterPro" id="IPR051317">
    <property type="entry name" value="Gfo/Idh/MocA_oxidoreduct"/>
</dbReference>
<protein>
    <submittedName>
        <fullName evidence="3">Gfo/Idh/MocA family oxidoreductase</fullName>
    </submittedName>
</protein>
<dbReference type="Gene3D" id="3.30.360.10">
    <property type="entry name" value="Dihydrodipicolinate Reductase, domain 2"/>
    <property type="match status" value="1"/>
</dbReference>
<reference evidence="3" key="1">
    <citation type="submission" date="2022-08" db="EMBL/GenBank/DDBJ databases">
        <authorList>
            <person name="Deng Y."/>
            <person name="Han X.-F."/>
            <person name="Zhang Y.-Q."/>
        </authorList>
    </citation>
    <scope>NUCLEOTIDE SEQUENCE</scope>
    <source>
        <strain evidence="3">CPCC 205716</strain>
    </source>
</reference>
<dbReference type="InterPro" id="IPR000683">
    <property type="entry name" value="Gfo/Idh/MocA-like_OxRdtase_N"/>
</dbReference>
<dbReference type="SUPFAM" id="SSF88697">
    <property type="entry name" value="PUA domain-like"/>
    <property type="match status" value="1"/>
</dbReference>
<sequence>MTVAASAAASASADAGREPVIGVVGAGFHATTNILPALGLAGVPIAALATRSTERSRAALARVGSSGAAYDSVEALLAHPGLDGVIVVAQPGDQLAIAQRAVAAGVPVFVDKPLGLTAAEARTVARAADEAGAGVQLGFMKRHAPVYRQLRALLENGSLGTVRSFSVQFGCDSTPFCRTEAEFVTLAAIHLIDLARFLFGEVATVHAVNSGSGAHVALSVTLGFASDVAGTLELTGLPSRANEVESVRVLGDAGFAETTDAHTLRLHRTAAAPADLLPAAGRAPGAPAAAATPGAAFADPAATGAALAPAGPAWGTLAQADVMLHPAESAMSGVGRDLHLRGFVGELRAFADAVAAGTLSPDGAWDNVATMDLCDRILASAAANRAATVTRDDAAGLEPLVFGEPGPFRDEMVARIRSGRKTGSSTLAAAYAMTGTPVPHVGERRALLDSAGRPAAVVEYLEVAPTTLATVTSELALHESPSVEAWRDVHRAYFETLTAELRSHLGDPAWMLTDDTPVIATVFRATPL</sequence>
<organism evidence="3 4">
    <name type="scientific">Herbiconiux gentiana</name>
    <dbReference type="NCBI Taxonomy" id="2970912"/>
    <lineage>
        <taxon>Bacteria</taxon>
        <taxon>Bacillati</taxon>
        <taxon>Actinomycetota</taxon>
        <taxon>Actinomycetes</taxon>
        <taxon>Micrococcales</taxon>
        <taxon>Microbacteriaceae</taxon>
        <taxon>Herbiconiux</taxon>
    </lineage>
</organism>
<dbReference type="PANTHER" id="PTHR43708">
    <property type="entry name" value="CONSERVED EXPRESSED OXIDOREDUCTASE (EUROFUNG)"/>
    <property type="match status" value="1"/>
</dbReference>
<dbReference type="Pfam" id="PF22725">
    <property type="entry name" value="GFO_IDH_MocA_C3"/>
    <property type="match status" value="1"/>
</dbReference>
<dbReference type="InterPro" id="IPR015947">
    <property type="entry name" value="PUA-like_sf"/>
</dbReference>
<evidence type="ECO:0000313" key="4">
    <source>
        <dbReference type="Proteomes" id="UP001165580"/>
    </source>
</evidence>
<keyword evidence="1" id="KW-0520">NAD</keyword>
<dbReference type="SUPFAM" id="SSF51735">
    <property type="entry name" value="NAD(P)-binding Rossmann-fold domains"/>
    <property type="match status" value="1"/>
</dbReference>
<dbReference type="Pfam" id="PF04266">
    <property type="entry name" value="ASCH"/>
    <property type="match status" value="1"/>
</dbReference>
<comment type="caution">
    <text evidence="3">The sequence shown here is derived from an EMBL/GenBank/DDBJ whole genome shotgun (WGS) entry which is preliminary data.</text>
</comment>
<dbReference type="Pfam" id="PF01408">
    <property type="entry name" value="GFO_IDH_MocA"/>
    <property type="match status" value="1"/>
</dbReference>
<dbReference type="Gene3D" id="3.40.50.720">
    <property type="entry name" value="NAD(P)-binding Rossmann-like Domain"/>
    <property type="match status" value="1"/>
</dbReference>
<evidence type="ECO:0000259" key="2">
    <source>
        <dbReference type="SMART" id="SM01022"/>
    </source>
</evidence>
<dbReference type="SMART" id="SM01022">
    <property type="entry name" value="ASCH"/>
    <property type="match status" value="1"/>
</dbReference>
<keyword evidence="4" id="KW-1185">Reference proteome</keyword>
<dbReference type="EMBL" id="JANTEZ010000009">
    <property type="protein sequence ID" value="MCS5716239.1"/>
    <property type="molecule type" value="Genomic_DNA"/>
</dbReference>
<dbReference type="Gene3D" id="3.10.400.10">
    <property type="entry name" value="Sulfate adenylyltransferase"/>
    <property type="match status" value="1"/>
</dbReference>
<name>A0ABT2GMV9_9MICO</name>
<dbReference type="RefSeq" id="WP_259487736.1">
    <property type="nucleotide sequence ID" value="NZ_JANTEZ010000009.1"/>
</dbReference>